<evidence type="ECO:0000313" key="3">
    <source>
        <dbReference type="EMBL" id="TVZ05944.1"/>
    </source>
</evidence>
<evidence type="ECO:0000259" key="2">
    <source>
        <dbReference type="PROSITE" id="PS51819"/>
    </source>
</evidence>
<keyword evidence="4" id="KW-1185">Reference proteome</keyword>
<feature type="domain" description="VOC" evidence="2">
    <location>
        <begin position="2"/>
        <end position="125"/>
    </location>
</feature>
<dbReference type="AlphaFoldDB" id="A0A6P2C3I8"/>
<dbReference type="Pfam" id="PF00903">
    <property type="entry name" value="Glyoxalase"/>
    <property type="match status" value="1"/>
</dbReference>
<dbReference type="GO" id="GO:0004493">
    <property type="term" value="F:methylmalonyl-CoA epimerase activity"/>
    <property type="evidence" value="ECO:0007669"/>
    <property type="project" value="TreeGrafter"/>
</dbReference>
<name>A0A6P2C3I8_9ACTN</name>
<dbReference type="Gene3D" id="3.10.180.10">
    <property type="entry name" value="2,3-Dihydroxybiphenyl 1,2-Dioxygenase, domain 1"/>
    <property type="match status" value="1"/>
</dbReference>
<accession>A0A6P2C3I8</accession>
<dbReference type="InterPro" id="IPR004360">
    <property type="entry name" value="Glyas_Fos-R_dOase_dom"/>
</dbReference>
<sequence>MELVQCRIVTDDVERLAAFYVGLVGVQVVLNEYYVEVHAGPVSVGFSKRRFTEYHHCSPAATADGGQDRAPETVLDFLVDDVDAEYERVKALGVEWVMPPATQPWGNRSMIFRDSEGNLINVFSRPQRRR</sequence>
<dbReference type="GO" id="GO:0046491">
    <property type="term" value="P:L-methylmalonyl-CoA metabolic process"/>
    <property type="evidence" value="ECO:0007669"/>
    <property type="project" value="TreeGrafter"/>
</dbReference>
<dbReference type="EMBL" id="RPFW01000001">
    <property type="protein sequence ID" value="TVZ05944.1"/>
    <property type="molecule type" value="Genomic_DNA"/>
</dbReference>
<dbReference type="PROSITE" id="PS51819">
    <property type="entry name" value="VOC"/>
    <property type="match status" value="1"/>
</dbReference>
<dbReference type="Proteomes" id="UP000460272">
    <property type="component" value="Unassembled WGS sequence"/>
</dbReference>
<organism evidence="3 4">
    <name type="scientific">Trebonia kvetii</name>
    <dbReference type="NCBI Taxonomy" id="2480626"/>
    <lineage>
        <taxon>Bacteria</taxon>
        <taxon>Bacillati</taxon>
        <taxon>Actinomycetota</taxon>
        <taxon>Actinomycetes</taxon>
        <taxon>Streptosporangiales</taxon>
        <taxon>Treboniaceae</taxon>
        <taxon>Trebonia</taxon>
    </lineage>
</organism>
<dbReference type="InterPro" id="IPR051785">
    <property type="entry name" value="MMCE/EMCE_epimerase"/>
</dbReference>
<dbReference type="InterPro" id="IPR029068">
    <property type="entry name" value="Glyas_Bleomycin-R_OHBP_Dase"/>
</dbReference>
<dbReference type="SUPFAM" id="SSF54593">
    <property type="entry name" value="Glyoxalase/Bleomycin resistance protein/Dihydroxybiphenyl dioxygenase"/>
    <property type="match status" value="1"/>
</dbReference>
<dbReference type="OrthoDB" id="9798201at2"/>
<proteinExistence type="predicted"/>
<dbReference type="GO" id="GO:0046872">
    <property type="term" value="F:metal ion binding"/>
    <property type="evidence" value="ECO:0007669"/>
    <property type="project" value="UniProtKB-KW"/>
</dbReference>
<reference evidence="3 4" key="1">
    <citation type="submission" date="2018-11" db="EMBL/GenBank/DDBJ databases">
        <title>Trebonia kvetii gen.nov., sp.nov., a novel acidophilic actinobacterium, and proposal of the new actinobacterial family Treboniaceae fam. nov.</title>
        <authorList>
            <person name="Rapoport D."/>
            <person name="Sagova-Mareckova M."/>
            <person name="Sedlacek I."/>
            <person name="Provaznik J."/>
            <person name="Kralova S."/>
            <person name="Pavlinic D."/>
            <person name="Benes V."/>
            <person name="Kopecky J."/>
        </authorList>
    </citation>
    <scope>NUCLEOTIDE SEQUENCE [LARGE SCALE GENOMIC DNA]</scope>
    <source>
        <strain evidence="3 4">15Tr583</strain>
    </source>
</reference>
<keyword evidence="1" id="KW-0479">Metal-binding</keyword>
<evidence type="ECO:0000256" key="1">
    <source>
        <dbReference type="ARBA" id="ARBA00022723"/>
    </source>
</evidence>
<dbReference type="RefSeq" id="WP_145850697.1">
    <property type="nucleotide sequence ID" value="NZ_RPFW01000001.1"/>
</dbReference>
<evidence type="ECO:0000313" key="4">
    <source>
        <dbReference type="Proteomes" id="UP000460272"/>
    </source>
</evidence>
<dbReference type="PANTHER" id="PTHR43048:SF4">
    <property type="entry name" value="RING-CLEAVING DIOXYGENASE-RELATED"/>
    <property type="match status" value="1"/>
</dbReference>
<gene>
    <name evidence="3" type="ORF">EAS64_00250</name>
</gene>
<dbReference type="PANTHER" id="PTHR43048">
    <property type="entry name" value="METHYLMALONYL-COA EPIMERASE"/>
    <property type="match status" value="1"/>
</dbReference>
<comment type="caution">
    <text evidence="3">The sequence shown here is derived from an EMBL/GenBank/DDBJ whole genome shotgun (WGS) entry which is preliminary data.</text>
</comment>
<dbReference type="InterPro" id="IPR037523">
    <property type="entry name" value="VOC_core"/>
</dbReference>
<protein>
    <submittedName>
        <fullName evidence="3">VOC family protein</fullName>
    </submittedName>
</protein>